<reference evidence="1" key="1">
    <citation type="submission" date="2022-10" db="EMBL/GenBank/DDBJ databases">
        <title>Complete genome sequence of Agrobacterium salinitolerans CFBP5507.</title>
        <authorList>
            <person name="Tchabashvili S."/>
            <person name="Yen H.-C."/>
            <person name="Haryono M."/>
            <person name="Lin Y.-C."/>
            <person name="Lai E.-M."/>
            <person name="Kuo C.-H."/>
        </authorList>
    </citation>
    <scope>NUCLEOTIDE SEQUENCE</scope>
    <source>
        <strain evidence="1">CFBP5507</strain>
    </source>
</reference>
<dbReference type="AlphaFoldDB" id="A0A4Z1QX21"/>
<accession>A0A4Z1QX21</accession>
<proteinExistence type="predicted"/>
<gene>
    <name evidence="1" type="ORF">CFBP5507_07875</name>
</gene>
<organism evidence="1 2">
    <name type="scientific">Agrobacterium salinitolerans</name>
    <dbReference type="NCBI Taxonomy" id="1183413"/>
    <lineage>
        <taxon>Bacteria</taxon>
        <taxon>Pseudomonadati</taxon>
        <taxon>Pseudomonadota</taxon>
        <taxon>Alphaproteobacteria</taxon>
        <taxon>Hyphomicrobiales</taxon>
        <taxon>Rhizobiaceae</taxon>
        <taxon>Rhizobium/Agrobacterium group</taxon>
        <taxon>Agrobacterium</taxon>
    </lineage>
</organism>
<dbReference type="OrthoDB" id="7208869at2"/>
<dbReference type="KEGG" id="asal:CFBP5507_07875"/>
<dbReference type="RefSeq" id="WP_137410564.1">
    <property type="nucleotide sequence ID" value="NZ_CP109968.1"/>
</dbReference>
<evidence type="ECO:0000313" key="1">
    <source>
        <dbReference type="EMBL" id="UYZ06180.1"/>
    </source>
</evidence>
<sequence>MARKPKIQGGIQGIRAQFLDAQQVLDEKKELVDPDANLLRNGIKAGQWEGAPHHNMPPDCPITVLGKKGETIYVINAIGELEEITRHDLPTLLRIFSPFVNYVFWAWPAWSKAKGEPGTDGYVPPKVERVQRDQAWTAIIGEAGRKGLFDPQNNVRGRGGWKAQDKFIWHSGKHLFSVDIKTDKNNRATDWQLQAAKPGDYDGFFYAQDNDTVHPWQTPIGVNDSPAHIILQDLKSWKWERPYIDPIFFLGWIGSAFLSGALDVRPIMFTMGGAGTGKSTLHGILRALFGSALYSTANTTAAGIYQNIRQDSRPVAVDEFERKAQGQKEQAIIELARQSYSGAKGYRGGANGDGTEFELRSSFIFSAILHPHLGVQDRTRMIILNLNALDKDANATQPLIKEEWGRMILRQIMDGFHDFYWHILPKWRQILSDQRLALDPRAIDTYGTVLACAELLVGEQGLVDAGMHQDPTAEGVRLDLDMLVETIEAATSADRAEQVPKWQEVIEKIMGAKVDAYKAGERQTVGGIIEALENDQRTDMLIDDARARLALIGLGLREKGKPCRGYALAIPHNDDNLNRVFADGEFNHGGWTLALKQAPQTIVPRELSKADKTVKINRVAKTVTLVDLAGYDERMEGQG</sequence>
<dbReference type="Proteomes" id="UP000298735">
    <property type="component" value="Chromosome Circular"/>
</dbReference>
<evidence type="ECO:0000313" key="2">
    <source>
        <dbReference type="Proteomes" id="UP000298735"/>
    </source>
</evidence>
<protein>
    <submittedName>
        <fullName evidence="1">Uncharacterized protein</fullName>
    </submittedName>
</protein>
<name>A0A4Z1QX21_9HYPH</name>
<dbReference type="EMBL" id="CP109968">
    <property type="protein sequence ID" value="UYZ06180.1"/>
    <property type="molecule type" value="Genomic_DNA"/>
</dbReference>